<dbReference type="InterPro" id="IPR013785">
    <property type="entry name" value="Aldolase_TIM"/>
</dbReference>
<dbReference type="KEGG" id="mgg:MPLG2_1242"/>
<dbReference type="AlphaFoldDB" id="A0A2N9JFK2"/>
<protein>
    <submittedName>
        <fullName evidence="1">Radical SAM/SPASM domain-containing protein</fullName>
    </submittedName>
</protein>
<dbReference type="PANTHER" id="PTHR11228">
    <property type="entry name" value="RADICAL SAM DOMAIN PROTEIN"/>
    <property type="match status" value="1"/>
</dbReference>
<dbReference type="EMBL" id="LT985188">
    <property type="protein sequence ID" value="SPD86278.1"/>
    <property type="molecule type" value="Genomic_DNA"/>
</dbReference>
<dbReference type="InterPro" id="IPR050377">
    <property type="entry name" value="Radical_SAM_PqqE_MftC-like"/>
</dbReference>
<evidence type="ECO:0000313" key="1">
    <source>
        <dbReference type="EMBL" id="SPD86278.1"/>
    </source>
</evidence>
<evidence type="ECO:0000313" key="2">
    <source>
        <dbReference type="Proteomes" id="UP000238164"/>
    </source>
</evidence>
<name>A0A2N9JFK2_9ACTN</name>
<dbReference type="Gene3D" id="3.20.20.70">
    <property type="entry name" value="Aldolase class I"/>
    <property type="match status" value="1"/>
</dbReference>
<reference evidence="1 2" key="1">
    <citation type="submission" date="2018-02" db="EMBL/GenBank/DDBJ databases">
        <authorList>
            <person name="Cohen D.B."/>
            <person name="Kent A.D."/>
        </authorList>
    </citation>
    <scope>NUCLEOTIDE SEQUENCE [LARGE SCALE GENOMIC DNA]</scope>
    <source>
        <strain evidence="1">1</strain>
    </source>
</reference>
<sequence length="136" mass="14938">MKTTEAMQYRRIAARAARRRGLTDTEIEASPMARGFGTRDGNGIVFVSNTGDVTPSGFLPVSVGNVKHDSLVSLYRDHPTMRALREPDGFAGRCGHCEFNHWCGGSQKARAYAWTGDLLESDPLCPYVPVADRVHV</sequence>
<dbReference type="InterPro" id="IPR058240">
    <property type="entry name" value="rSAM_sf"/>
</dbReference>
<gene>
    <name evidence="1" type="ORF">MPLG2_1242</name>
</gene>
<dbReference type="CDD" id="cd21123">
    <property type="entry name" value="SPASM_MftC-like"/>
    <property type="match status" value="1"/>
</dbReference>
<organism evidence="1 2">
    <name type="scientific">Micropruina glycogenica</name>
    <dbReference type="NCBI Taxonomy" id="75385"/>
    <lineage>
        <taxon>Bacteria</taxon>
        <taxon>Bacillati</taxon>
        <taxon>Actinomycetota</taxon>
        <taxon>Actinomycetes</taxon>
        <taxon>Propionibacteriales</taxon>
        <taxon>Nocardioidaceae</taxon>
        <taxon>Micropruina</taxon>
    </lineage>
</organism>
<keyword evidence="2" id="KW-1185">Reference proteome</keyword>
<dbReference type="PANTHER" id="PTHR11228:SF34">
    <property type="entry name" value="TUNGSTEN-CONTAINING ALDEHYDE FERREDOXIN OXIDOREDUCTASE COFACTOR MODIFYING PROTEIN"/>
    <property type="match status" value="1"/>
</dbReference>
<dbReference type="RefSeq" id="WP_105185311.1">
    <property type="nucleotide sequence ID" value="NZ_BAAAGO010000018.1"/>
</dbReference>
<dbReference type="OrthoDB" id="9782387at2"/>
<accession>A0A2N9JFK2</accession>
<proteinExistence type="predicted"/>
<dbReference type="SUPFAM" id="SSF102114">
    <property type="entry name" value="Radical SAM enzymes"/>
    <property type="match status" value="1"/>
</dbReference>
<dbReference type="Proteomes" id="UP000238164">
    <property type="component" value="Chromosome 1"/>
</dbReference>